<dbReference type="EMBL" id="CP071517">
    <property type="protein sequence ID" value="QSX74718.1"/>
    <property type="molecule type" value="Genomic_DNA"/>
</dbReference>
<keyword evidence="2" id="KW-1185">Reference proteome</keyword>
<proteinExistence type="predicted"/>
<protein>
    <submittedName>
        <fullName evidence="1">Uncharacterized protein</fullName>
    </submittedName>
</protein>
<organism evidence="1 2">
    <name type="scientific">Lysobacter arenosi</name>
    <dbReference type="NCBI Taxonomy" id="2795387"/>
    <lineage>
        <taxon>Bacteria</taxon>
        <taxon>Pseudomonadati</taxon>
        <taxon>Pseudomonadota</taxon>
        <taxon>Gammaproteobacteria</taxon>
        <taxon>Lysobacterales</taxon>
        <taxon>Lysobacteraceae</taxon>
        <taxon>Lysobacter</taxon>
    </lineage>
</organism>
<gene>
    <name evidence="1" type="ORF">HIV01_016350</name>
</gene>
<accession>A0ABX7R9B8</accession>
<dbReference type="Proteomes" id="UP000663400">
    <property type="component" value="Chromosome"/>
</dbReference>
<evidence type="ECO:0000313" key="2">
    <source>
        <dbReference type="Proteomes" id="UP000663400"/>
    </source>
</evidence>
<reference evidence="1 2" key="1">
    <citation type="submission" date="2021-02" db="EMBL/GenBank/DDBJ databases">
        <title>Lysobacter arenosi sp. nov., isolated from soil of gangwondo yeongwol, south Korea.</title>
        <authorList>
            <person name="Kim K.R."/>
            <person name="Kim K.H."/>
            <person name="Jeon C.O."/>
        </authorList>
    </citation>
    <scope>NUCLEOTIDE SEQUENCE [LARGE SCALE GENOMIC DNA]</scope>
    <source>
        <strain evidence="1 2">R7</strain>
    </source>
</reference>
<sequence>MSHSHHFHSWAFREPVETGTFTTRQVLEGGFPILEVYHDADGDWQFLCGTTTDTEDLKLVCLGCMVERDSGLLALADLPLGWCAVRDRAEDPWLREPYESREDEA</sequence>
<name>A0ABX7R9B8_9GAMM</name>
<dbReference type="RefSeq" id="WP_200608830.1">
    <property type="nucleotide sequence ID" value="NZ_CP071517.1"/>
</dbReference>
<evidence type="ECO:0000313" key="1">
    <source>
        <dbReference type="EMBL" id="QSX74718.1"/>
    </source>
</evidence>